<evidence type="ECO:0000256" key="2">
    <source>
        <dbReference type="ARBA" id="ARBA00010232"/>
    </source>
</evidence>
<evidence type="ECO:0000256" key="5">
    <source>
        <dbReference type="ARBA" id="ARBA00022525"/>
    </source>
</evidence>
<dbReference type="PANTHER" id="PTHR11027">
    <property type="entry name" value="APOLIPOPROTEIN A-II"/>
    <property type="match status" value="1"/>
</dbReference>
<keyword evidence="10" id="KW-0675">Receptor</keyword>
<dbReference type="AlphaFoldDB" id="A0A4D9DQ70"/>
<evidence type="ECO:0000256" key="6">
    <source>
        <dbReference type="ARBA" id="ARBA00022850"/>
    </source>
</evidence>
<dbReference type="Gene3D" id="6.10.250.100">
    <property type="match status" value="1"/>
</dbReference>
<gene>
    <name evidence="10" type="ORF">DR999_PMT19695</name>
</gene>
<evidence type="ECO:0000256" key="7">
    <source>
        <dbReference type="ARBA" id="ARBA00023055"/>
    </source>
</evidence>
<dbReference type="GO" id="GO:0008035">
    <property type="term" value="F:high-density lipoprotein particle binding"/>
    <property type="evidence" value="ECO:0007669"/>
    <property type="project" value="TreeGrafter"/>
</dbReference>
<feature type="signal peptide" evidence="9">
    <location>
        <begin position="1"/>
        <end position="18"/>
    </location>
</feature>
<evidence type="ECO:0000256" key="9">
    <source>
        <dbReference type="SAM" id="SignalP"/>
    </source>
</evidence>
<comment type="similarity">
    <text evidence="2">Belongs to the apolipoprotein A2 family.</text>
</comment>
<keyword evidence="4" id="KW-0813">Transport</keyword>
<dbReference type="GO" id="GO:0030301">
    <property type="term" value="P:cholesterol transport"/>
    <property type="evidence" value="ECO:0007669"/>
    <property type="project" value="TreeGrafter"/>
</dbReference>
<feature type="chain" id="PRO_5020036423" description="Apolipoprotein A-II" evidence="9">
    <location>
        <begin position="19"/>
        <end position="103"/>
    </location>
</feature>
<proteinExistence type="inferred from homology"/>
<keyword evidence="7" id="KW-0445">Lipid transport</keyword>
<accession>A0A4D9DQ70</accession>
<keyword evidence="9" id="KW-0732">Signal</keyword>
<dbReference type="GO" id="GO:0008289">
    <property type="term" value="F:lipid binding"/>
    <property type="evidence" value="ECO:0007669"/>
    <property type="project" value="InterPro"/>
</dbReference>
<reference evidence="10 11" key="1">
    <citation type="submission" date="2019-04" db="EMBL/GenBank/DDBJ databases">
        <title>Draft genome of the big-headed turtle Platysternon megacephalum.</title>
        <authorList>
            <person name="Gong S."/>
        </authorList>
    </citation>
    <scope>NUCLEOTIDE SEQUENCE [LARGE SCALE GENOMIC DNA]</scope>
    <source>
        <strain evidence="10">DO16091913</strain>
        <tissue evidence="10">Muscle</tissue>
    </source>
</reference>
<dbReference type="Proteomes" id="UP000297703">
    <property type="component" value="Unassembled WGS sequence"/>
</dbReference>
<protein>
    <recommendedName>
        <fullName evidence="3">Apolipoprotein A-II</fullName>
    </recommendedName>
    <alternativeName>
        <fullName evidence="8">Apolipoprotein A2</fullName>
    </alternativeName>
</protein>
<keyword evidence="11" id="KW-1185">Reference proteome</keyword>
<dbReference type="GO" id="GO:0042632">
    <property type="term" value="P:cholesterol homeostasis"/>
    <property type="evidence" value="ECO:0007669"/>
    <property type="project" value="TreeGrafter"/>
</dbReference>
<sequence length="103" mass="11507">MKVLVLAVVLLCVCSLEGAVVKRDAETPGSSLSDVFTQYFQTVSEYLSKQLPEKAKTEELKTQAKAYLEQVNEQLSPIAKQLHTELMNFFTQLVETGKKAVQQ</sequence>
<dbReference type="EMBL" id="QXTE01000405">
    <property type="protein sequence ID" value="TFJ98381.1"/>
    <property type="molecule type" value="Genomic_DNA"/>
</dbReference>
<dbReference type="Pfam" id="PF04711">
    <property type="entry name" value="ApoA-II"/>
    <property type="match status" value="1"/>
</dbReference>
<dbReference type="STRING" id="55544.A0A4D9DQ70"/>
<dbReference type="InterPro" id="IPR006801">
    <property type="entry name" value="ApoA-II"/>
</dbReference>
<evidence type="ECO:0000256" key="1">
    <source>
        <dbReference type="ARBA" id="ARBA00004613"/>
    </source>
</evidence>
<name>A0A4D9DQ70_9SAUR</name>
<dbReference type="GO" id="GO:0034366">
    <property type="term" value="C:spherical high-density lipoprotein particle"/>
    <property type="evidence" value="ECO:0007669"/>
    <property type="project" value="TreeGrafter"/>
</dbReference>
<evidence type="ECO:0000313" key="11">
    <source>
        <dbReference type="Proteomes" id="UP000297703"/>
    </source>
</evidence>
<dbReference type="SUPFAM" id="SSF82936">
    <property type="entry name" value="Apolipoprotein A-II"/>
    <property type="match status" value="1"/>
</dbReference>
<dbReference type="InterPro" id="IPR036172">
    <property type="entry name" value="ApoA-II_sf"/>
</dbReference>
<comment type="subcellular location">
    <subcellularLocation>
        <location evidence="1">Secreted</location>
    </subcellularLocation>
</comment>
<evidence type="ECO:0000313" key="10">
    <source>
        <dbReference type="EMBL" id="TFJ98381.1"/>
    </source>
</evidence>
<keyword evidence="5" id="KW-0964">Secreted</keyword>
<dbReference type="PANTHER" id="PTHR11027:SF0">
    <property type="entry name" value="APOLIPOPROTEIN A-II"/>
    <property type="match status" value="1"/>
</dbReference>
<keyword evidence="6" id="KW-0345">HDL</keyword>
<evidence type="ECO:0000256" key="4">
    <source>
        <dbReference type="ARBA" id="ARBA00022448"/>
    </source>
</evidence>
<dbReference type="GO" id="GO:0120020">
    <property type="term" value="F:cholesterol transfer activity"/>
    <property type="evidence" value="ECO:0007669"/>
    <property type="project" value="TreeGrafter"/>
</dbReference>
<comment type="caution">
    <text evidence="10">The sequence shown here is derived from an EMBL/GenBank/DDBJ whole genome shotgun (WGS) entry which is preliminary data.</text>
</comment>
<dbReference type="GO" id="GO:0042157">
    <property type="term" value="P:lipoprotein metabolic process"/>
    <property type="evidence" value="ECO:0007669"/>
    <property type="project" value="InterPro"/>
</dbReference>
<evidence type="ECO:0000256" key="3">
    <source>
        <dbReference type="ARBA" id="ARBA00022421"/>
    </source>
</evidence>
<reference evidence="10 11" key="2">
    <citation type="submission" date="2019-04" db="EMBL/GenBank/DDBJ databases">
        <title>The genome sequence of big-headed turtle.</title>
        <authorList>
            <person name="Gong S."/>
        </authorList>
    </citation>
    <scope>NUCLEOTIDE SEQUENCE [LARGE SCALE GENOMIC DNA]</scope>
    <source>
        <strain evidence="10">DO16091913</strain>
        <tissue evidence="10">Muscle</tissue>
    </source>
</reference>
<organism evidence="10 11">
    <name type="scientific">Platysternon megacephalum</name>
    <name type="common">big-headed turtle</name>
    <dbReference type="NCBI Taxonomy" id="55544"/>
    <lineage>
        <taxon>Eukaryota</taxon>
        <taxon>Metazoa</taxon>
        <taxon>Chordata</taxon>
        <taxon>Craniata</taxon>
        <taxon>Vertebrata</taxon>
        <taxon>Euteleostomi</taxon>
        <taxon>Archelosauria</taxon>
        <taxon>Testudinata</taxon>
        <taxon>Testudines</taxon>
        <taxon>Cryptodira</taxon>
        <taxon>Durocryptodira</taxon>
        <taxon>Testudinoidea</taxon>
        <taxon>Platysternidae</taxon>
        <taxon>Platysternon</taxon>
    </lineage>
</organism>
<evidence type="ECO:0000256" key="8">
    <source>
        <dbReference type="ARBA" id="ARBA00030900"/>
    </source>
</evidence>
<dbReference type="OrthoDB" id="9450770at2759"/>